<dbReference type="OrthoDB" id="3196337at2"/>
<name>A0A5M3WH94_9ACTN</name>
<dbReference type="Gene3D" id="3.60.15.10">
    <property type="entry name" value="Ribonuclease Z/Hydroxyacylglutathione hydrolase-like"/>
    <property type="match status" value="1"/>
</dbReference>
<evidence type="ECO:0000313" key="7">
    <source>
        <dbReference type="Proteomes" id="UP000334990"/>
    </source>
</evidence>
<dbReference type="Proteomes" id="UP000334990">
    <property type="component" value="Unassembled WGS sequence"/>
</dbReference>
<dbReference type="SMART" id="SM00849">
    <property type="entry name" value="Lactamase_B"/>
    <property type="match status" value="1"/>
</dbReference>
<evidence type="ECO:0000256" key="1">
    <source>
        <dbReference type="ARBA" id="ARBA00007749"/>
    </source>
</evidence>
<evidence type="ECO:0000313" key="6">
    <source>
        <dbReference type="EMBL" id="GES05708.1"/>
    </source>
</evidence>
<dbReference type="InterPro" id="IPR036866">
    <property type="entry name" value="RibonucZ/Hydroxyglut_hydro"/>
</dbReference>
<evidence type="ECO:0000256" key="2">
    <source>
        <dbReference type="ARBA" id="ARBA00022723"/>
    </source>
</evidence>
<gene>
    <name evidence="6" type="ORF">Acor_77760</name>
</gene>
<dbReference type="GO" id="GO:0016787">
    <property type="term" value="F:hydrolase activity"/>
    <property type="evidence" value="ECO:0007669"/>
    <property type="project" value="UniProtKB-KW"/>
</dbReference>
<dbReference type="CDD" id="cd07729">
    <property type="entry name" value="AHL_lactonase_MBL-fold"/>
    <property type="match status" value="1"/>
</dbReference>
<keyword evidence="4" id="KW-0862">Zinc</keyword>
<dbReference type="InterPro" id="IPR001279">
    <property type="entry name" value="Metallo-B-lactamas"/>
</dbReference>
<dbReference type="InterPro" id="IPR051013">
    <property type="entry name" value="MBL_superfamily_lactonases"/>
</dbReference>
<comment type="similarity">
    <text evidence="1">Belongs to the metallo-beta-lactamase superfamily.</text>
</comment>
<keyword evidence="7" id="KW-1185">Reference proteome</keyword>
<dbReference type="PANTHER" id="PTHR42978">
    <property type="entry name" value="QUORUM-QUENCHING LACTONASE YTNP-RELATED-RELATED"/>
    <property type="match status" value="1"/>
</dbReference>
<comment type="caution">
    <text evidence="6">The sequence shown here is derived from an EMBL/GenBank/DDBJ whole genome shotgun (WGS) entry which is preliminary data.</text>
</comment>
<sequence length="250" mass="26876">MQLHVLDGGQIDILNWDVFQPGVGPGVRRRLADSCYLIVHPRGTLIWDTGLGDRLAGVPAGLTIPDIAVFHVENPLADQLTALGHPPNTIDYLALSHFHPDHVGNVGLFEAATLLVQDDEYAAAFGPAPGDHGFDPDTYPTLRAGDATLLRGDHDVFGDGAVVIKRLPGHTPGGQSLLVRLPHTGAVLISGDLTHSLDNWTGRVVPAHNSDPAETLRSLAAAERLLAEENAVLWVQHDLDQQSKLLDHYT</sequence>
<evidence type="ECO:0000256" key="4">
    <source>
        <dbReference type="ARBA" id="ARBA00022833"/>
    </source>
</evidence>
<accession>A0A5M3WH94</accession>
<feature type="domain" description="Metallo-beta-lactamase" evidence="5">
    <location>
        <begin position="32"/>
        <end position="237"/>
    </location>
</feature>
<proteinExistence type="inferred from homology"/>
<dbReference type="EMBL" id="BLAD01000109">
    <property type="protein sequence ID" value="GES05708.1"/>
    <property type="molecule type" value="Genomic_DNA"/>
</dbReference>
<evidence type="ECO:0000256" key="3">
    <source>
        <dbReference type="ARBA" id="ARBA00022801"/>
    </source>
</evidence>
<keyword evidence="2" id="KW-0479">Metal-binding</keyword>
<keyword evidence="3" id="KW-0378">Hydrolase</keyword>
<dbReference type="AlphaFoldDB" id="A0A5M3WH94"/>
<organism evidence="6 7">
    <name type="scientific">Acrocarpospora corrugata</name>
    <dbReference type="NCBI Taxonomy" id="35763"/>
    <lineage>
        <taxon>Bacteria</taxon>
        <taxon>Bacillati</taxon>
        <taxon>Actinomycetota</taxon>
        <taxon>Actinomycetes</taxon>
        <taxon>Streptosporangiales</taxon>
        <taxon>Streptosporangiaceae</taxon>
        <taxon>Acrocarpospora</taxon>
    </lineage>
</organism>
<dbReference type="SUPFAM" id="SSF56281">
    <property type="entry name" value="Metallo-hydrolase/oxidoreductase"/>
    <property type="match status" value="1"/>
</dbReference>
<dbReference type="PANTHER" id="PTHR42978:SF3">
    <property type="entry name" value="BLR3078 PROTEIN"/>
    <property type="match status" value="1"/>
</dbReference>
<evidence type="ECO:0000259" key="5">
    <source>
        <dbReference type="SMART" id="SM00849"/>
    </source>
</evidence>
<protein>
    <submittedName>
        <fullName evidence="6">AttM/AiiB</fullName>
    </submittedName>
</protein>
<reference evidence="6 7" key="1">
    <citation type="submission" date="2019-10" db="EMBL/GenBank/DDBJ databases">
        <title>Whole genome shotgun sequence of Acrocarpospora corrugata NBRC 13972.</title>
        <authorList>
            <person name="Ichikawa N."/>
            <person name="Kimura A."/>
            <person name="Kitahashi Y."/>
            <person name="Komaki H."/>
            <person name="Oguchi A."/>
        </authorList>
    </citation>
    <scope>NUCLEOTIDE SEQUENCE [LARGE SCALE GENOMIC DNA]</scope>
    <source>
        <strain evidence="6 7">NBRC 13972</strain>
    </source>
</reference>
<dbReference type="GO" id="GO:0046872">
    <property type="term" value="F:metal ion binding"/>
    <property type="evidence" value="ECO:0007669"/>
    <property type="project" value="UniProtKB-KW"/>
</dbReference>
<dbReference type="Pfam" id="PF00753">
    <property type="entry name" value="Lactamase_B"/>
    <property type="match status" value="1"/>
</dbReference>
<dbReference type="RefSeq" id="WP_155341685.1">
    <property type="nucleotide sequence ID" value="NZ_BAAABN010000005.1"/>
</dbReference>